<keyword evidence="3" id="KW-1185">Reference proteome</keyword>
<dbReference type="InterPro" id="IPR045886">
    <property type="entry name" value="ThiF/MoeB/HesA"/>
</dbReference>
<accession>A0ABX9KLA2</accession>
<dbReference type="InterPro" id="IPR000594">
    <property type="entry name" value="ThiF_NAD_FAD-bd"/>
</dbReference>
<dbReference type="EMBL" id="QUAJ01000001">
    <property type="protein sequence ID" value="REI43254.1"/>
    <property type="molecule type" value="Genomic_DNA"/>
</dbReference>
<reference evidence="2 3" key="1">
    <citation type="submission" date="2018-08" db="EMBL/GenBank/DDBJ databases">
        <title>Draft genome sequence of Psychrilyobacter sp. strain SD5 isolated from Black Sea water.</title>
        <authorList>
            <person name="Yadav S."/>
            <person name="Villanueva L."/>
            <person name="Damste J.S.S."/>
        </authorList>
    </citation>
    <scope>NUCLEOTIDE SEQUENCE [LARGE SCALE GENOMIC DNA]</scope>
    <source>
        <strain evidence="2 3">SD5</strain>
    </source>
</reference>
<dbReference type="Proteomes" id="UP000263486">
    <property type="component" value="Unassembled WGS sequence"/>
</dbReference>
<sequence length="222" mass="24505">MDRYSRNKKMISTHEQKKLSESTVVILGMGGLGGYAVEMLTRIGVGKLILVDFDKFEMSNLNRQIISTEDNLGISKVEEGKKRAETINPETEVMAINRKISSHNIDAIIKGADIVVDALDSPGLKKIVELSCDKNNIPMVHGAIGGWIAQVAVIMPGDFILDKIYKEDDLENKMGNPSFTPALAASIQVGEVIKLLLNKGEVLNNEVLYIDLEYNSFTRLKV</sequence>
<feature type="domain" description="THIF-type NAD/FAD binding fold" evidence="1">
    <location>
        <begin position="4"/>
        <end position="221"/>
    </location>
</feature>
<comment type="caution">
    <text evidence="2">The sequence shown here is derived from an EMBL/GenBank/DDBJ whole genome shotgun (WGS) entry which is preliminary data.</text>
</comment>
<dbReference type="SUPFAM" id="SSF69572">
    <property type="entry name" value="Activating enzymes of the ubiquitin-like proteins"/>
    <property type="match status" value="1"/>
</dbReference>
<dbReference type="Gene3D" id="3.40.50.720">
    <property type="entry name" value="NAD(P)-binding Rossmann-like Domain"/>
    <property type="match status" value="1"/>
</dbReference>
<protein>
    <submittedName>
        <fullName evidence="2">HesA/MoeB/ThiF family protein</fullName>
    </submittedName>
</protein>
<dbReference type="CDD" id="cd00757">
    <property type="entry name" value="ThiF_MoeB_HesA_family"/>
    <property type="match status" value="1"/>
</dbReference>
<dbReference type="PANTHER" id="PTHR43267:SF1">
    <property type="entry name" value="TRNA THREONYLCARBAMOYLADENOSINE DEHYDRATASE"/>
    <property type="match status" value="1"/>
</dbReference>
<name>A0ABX9KLA2_9FUSO</name>
<evidence type="ECO:0000259" key="1">
    <source>
        <dbReference type="Pfam" id="PF00899"/>
    </source>
</evidence>
<proteinExistence type="predicted"/>
<dbReference type="InterPro" id="IPR035985">
    <property type="entry name" value="Ubiquitin-activating_enz"/>
</dbReference>
<evidence type="ECO:0000313" key="3">
    <source>
        <dbReference type="Proteomes" id="UP000263486"/>
    </source>
</evidence>
<dbReference type="PANTHER" id="PTHR43267">
    <property type="entry name" value="TRNA THREONYLCARBAMOYLADENOSINE DEHYDRATASE"/>
    <property type="match status" value="1"/>
</dbReference>
<organism evidence="2 3">
    <name type="scientific">Psychrilyobacter piezotolerans</name>
    <dbReference type="NCBI Taxonomy" id="2293438"/>
    <lineage>
        <taxon>Bacteria</taxon>
        <taxon>Fusobacteriati</taxon>
        <taxon>Fusobacteriota</taxon>
        <taxon>Fusobacteriia</taxon>
        <taxon>Fusobacteriales</taxon>
        <taxon>Fusobacteriaceae</taxon>
        <taxon>Psychrilyobacter</taxon>
    </lineage>
</organism>
<dbReference type="Pfam" id="PF00899">
    <property type="entry name" value="ThiF"/>
    <property type="match status" value="1"/>
</dbReference>
<dbReference type="RefSeq" id="WP_114640973.1">
    <property type="nucleotide sequence ID" value="NZ_JAACIO010000001.1"/>
</dbReference>
<evidence type="ECO:0000313" key="2">
    <source>
        <dbReference type="EMBL" id="REI43254.1"/>
    </source>
</evidence>
<gene>
    <name evidence="2" type="ORF">DYH56_00950</name>
</gene>